<evidence type="ECO:0000313" key="12">
    <source>
        <dbReference type="Proteomes" id="UP000094236"/>
    </source>
</evidence>
<feature type="transmembrane region" description="Helical" evidence="8">
    <location>
        <begin position="179"/>
        <end position="201"/>
    </location>
</feature>
<feature type="region of interest" description="Disordered" evidence="9">
    <location>
        <begin position="497"/>
        <end position="520"/>
    </location>
</feature>
<keyword evidence="3 8" id="KW-0813">Transport</keyword>
<dbReference type="PANTHER" id="PTHR43029">
    <property type="entry name" value="AMMONIUM TRANSPORTER MEP2"/>
    <property type="match status" value="1"/>
</dbReference>
<proteinExistence type="inferred from homology"/>
<dbReference type="EMBL" id="KV454015">
    <property type="protein sequence ID" value="ODV94981.1"/>
    <property type="molecule type" value="Genomic_DNA"/>
</dbReference>
<sequence length="520" mass="56845">MSTSKTSILVEILAKRKVWEETYNDGAIILLAVGCAMVFIMIPALGYLYSGLARRSSALSLIQVCILAGFVGMFQWYFWGYSLAFSSTATNGFIGNLHNFGFQNVLGGEDYPELAFAIFQMMFLCVTLAIIVGATCERGRLIPSMIFCFIWATLVYCPIACAVWNTNSGWAAKWGVLDYAGGGPVEIASGVSGFVYSAFLGKRKERRIGNFKPHNVSMVTLGTMLLYFGWLGFNGFSCIYPSLRVVYAIMNTNLSAAFGALTWVILDWRIEKKWSAVGLCSGCISGLVAATPSSGCITLYGSVIQGVIAGIICNYSTKIKFLLKVDDSLDILAEHGLAGVVGLLFNAFFGSSDIIGYDGQTDAEGGFITHDYRSIYKQICYILFAIGYSTVVTTIICFIMERIPFLKLRVSEEAEERGLDEDQVGEFAYDYVEVRRDFLSWGVPPPADSEAFNVANQYGAANDVMKEKNAAHFNHGKNSDETSEDNNERGNQEIHVQDNVSSDGNDGHAVITGSTVIDVS</sequence>
<reference evidence="12" key="1">
    <citation type="submission" date="2016-05" db="EMBL/GenBank/DDBJ databases">
        <title>Comparative genomics of biotechnologically important yeasts.</title>
        <authorList>
            <consortium name="DOE Joint Genome Institute"/>
            <person name="Riley R."/>
            <person name="Haridas S."/>
            <person name="Wolfe K.H."/>
            <person name="Lopes M.R."/>
            <person name="Hittinger C.T."/>
            <person name="Goker M."/>
            <person name="Salamov A."/>
            <person name="Wisecaver J."/>
            <person name="Long T.M."/>
            <person name="Aerts A.L."/>
            <person name="Barry K."/>
            <person name="Choi C."/>
            <person name="Clum A."/>
            <person name="Coughlan A.Y."/>
            <person name="Deshpande S."/>
            <person name="Douglass A.P."/>
            <person name="Hanson S.J."/>
            <person name="Klenk H.-P."/>
            <person name="Labutti K."/>
            <person name="Lapidus A."/>
            <person name="Lindquist E."/>
            <person name="Lipzen A."/>
            <person name="Meier-Kolthoff J.P."/>
            <person name="Ohm R.A."/>
            <person name="Otillar R.P."/>
            <person name="Pangilinan J."/>
            <person name="Peng Y."/>
            <person name="Rokas A."/>
            <person name="Rosa C.A."/>
            <person name="Scheuner C."/>
            <person name="Sibirny A.A."/>
            <person name="Slot J.C."/>
            <person name="Stielow J.B."/>
            <person name="Sun H."/>
            <person name="Kurtzman C.P."/>
            <person name="Blackwell M."/>
            <person name="Grigoriev I.V."/>
            <person name="Jeffries T.W."/>
        </authorList>
    </citation>
    <scope>NUCLEOTIDE SEQUENCE [LARGE SCALE GENOMIC DNA]</scope>
    <source>
        <strain evidence="12">NRRL Y-2460</strain>
    </source>
</reference>
<evidence type="ECO:0000256" key="6">
    <source>
        <dbReference type="ARBA" id="ARBA00023136"/>
    </source>
</evidence>
<evidence type="ECO:0000256" key="8">
    <source>
        <dbReference type="RuleBase" id="RU362002"/>
    </source>
</evidence>
<comment type="caution">
    <text evidence="8">Lacks conserved residue(s) required for the propagation of feature annotation.</text>
</comment>
<dbReference type="OrthoDB" id="534912at2759"/>
<feature type="transmembrane region" description="Helical" evidence="8">
    <location>
        <begin position="146"/>
        <end position="167"/>
    </location>
</feature>
<dbReference type="InterPro" id="IPR001905">
    <property type="entry name" value="Ammonium_transpt"/>
</dbReference>
<feature type="transmembrane region" description="Helical" evidence="8">
    <location>
        <begin position="114"/>
        <end position="134"/>
    </location>
</feature>
<dbReference type="NCBIfam" id="TIGR00836">
    <property type="entry name" value="amt"/>
    <property type="match status" value="1"/>
</dbReference>
<dbReference type="SUPFAM" id="SSF111352">
    <property type="entry name" value="Ammonium transporter"/>
    <property type="match status" value="1"/>
</dbReference>
<dbReference type="GO" id="GO:0019740">
    <property type="term" value="P:nitrogen utilization"/>
    <property type="evidence" value="ECO:0007669"/>
    <property type="project" value="UniProtKB-ARBA"/>
</dbReference>
<evidence type="ECO:0000256" key="3">
    <source>
        <dbReference type="ARBA" id="ARBA00022448"/>
    </source>
</evidence>
<keyword evidence="5 8" id="KW-1133">Transmembrane helix</keyword>
<keyword evidence="4 8" id="KW-0812">Transmembrane</keyword>
<dbReference type="PROSITE" id="PS01219">
    <property type="entry name" value="AMMONIUM_TRANSP"/>
    <property type="match status" value="1"/>
</dbReference>
<feature type="domain" description="Ammonium transporter AmtB-like" evidence="10">
    <location>
        <begin position="33"/>
        <end position="429"/>
    </location>
</feature>
<evidence type="ECO:0000256" key="4">
    <source>
        <dbReference type="ARBA" id="ARBA00022692"/>
    </source>
</evidence>
<feature type="transmembrane region" description="Helical" evidence="8">
    <location>
        <begin position="27"/>
        <end position="49"/>
    </location>
</feature>
<comment type="subcellular location">
    <subcellularLocation>
        <location evidence="8">Cell membrane</location>
        <topology evidence="8">Multi-pass membrane protein</topology>
    </subcellularLocation>
    <subcellularLocation>
        <location evidence="1">Membrane</location>
        <topology evidence="1">Multi-pass membrane protein</topology>
    </subcellularLocation>
</comment>
<protein>
    <recommendedName>
        <fullName evidence="8">Ammonium transporter</fullName>
    </recommendedName>
</protein>
<dbReference type="STRING" id="669874.A0A1E4TTB3"/>
<evidence type="ECO:0000259" key="10">
    <source>
        <dbReference type="Pfam" id="PF00909"/>
    </source>
</evidence>
<dbReference type="InterPro" id="IPR018047">
    <property type="entry name" value="Ammonium_transpt_CS"/>
</dbReference>
<keyword evidence="7 8" id="KW-0924">Ammonia transport</keyword>
<dbReference type="PANTHER" id="PTHR43029:SF4">
    <property type="entry name" value="AMMONIUM TRANSPORTER MEP1-RELATED"/>
    <property type="match status" value="1"/>
</dbReference>
<evidence type="ECO:0000256" key="9">
    <source>
        <dbReference type="SAM" id="MobiDB-lite"/>
    </source>
</evidence>
<feature type="transmembrane region" description="Helical" evidence="8">
    <location>
        <begin position="213"/>
        <end position="233"/>
    </location>
</feature>
<feature type="transmembrane region" description="Helical" evidence="8">
    <location>
        <begin position="375"/>
        <end position="399"/>
    </location>
</feature>
<keyword evidence="12" id="KW-1185">Reference proteome</keyword>
<evidence type="ECO:0000256" key="1">
    <source>
        <dbReference type="ARBA" id="ARBA00004141"/>
    </source>
</evidence>
<feature type="transmembrane region" description="Helical" evidence="8">
    <location>
        <begin position="245"/>
        <end position="266"/>
    </location>
</feature>
<evidence type="ECO:0000256" key="2">
    <source>
        <dbReference type="ARBA" id="ARBA00005887"/>
    </source>
</evidence>
<dbReference type="Gene3D" id="1.10.3430.10">
    <property type="entry name" value="Ammonium transporter AmtB like domains"/>
    <property type="match status" value="1"/>
</dbReference>
<evidence type="ECO:0000256" key="7">
    <source>
        <dbReference type="ARBA" id="ARBA00023177"/>
    </source>
</evidence>
<evidence type="ECO:0000313" key="11">
    <source>
        <dbReference type="EMBL" id="ODV94981.1"/>
    </source>
</evidence>
<accession>A0A1E4TTB3</accession>
<comment type="similarity">
    <text evidence="2 8">Belongs to the ammonia transporter channel (TC 1.A.11.2) family.</text>
</comment>
<gene>
    <name evidence="11" type="ORF">PACTADRAFT_34728</name>
</gene>
<feature type="transmembrane region" description="Helical" evidence="8">
    <location>
        <begin position="61"/>
        <end position="79"/>
    </location>
</feature>
<dbReference type="GO" id="GO:0005886">
    <property type="term" value="C:plasma membrane"/>
    <property type="evidence" value="ECO:0007669"/>
    <property type="project" value="UniProtKB-SubCell"/>
</dbReference>
<dbReference type="FunFam" id="1.10.3430.10:FF:000003">
    <property type="entry name" value="Ammonium transporter"/>
    <property type="match status" value="1"/>
</dbReference>
<dbReference type="Proteomes" id="UP000094236">
    <property type="component" value="Unassembled WGS sequence"/>
</dbReference>
<dbReference type="GO" id="GO:0008519">
    <property type="term" value="F:ammonium channel activity"/>
    <property type="evidence" value="ECO:0007669"/>
    <property type="project" value="InterPro"/>
</dbReference>
<dbReference type="InterPro" id="IPR029020">
    <property type="entry name" value="Ammonium/urea_transptr"/>
</dbReference>
<dbReference type="AlphaFoldDB" id="A0A1E4TTB3"/>
<keyword evidence="6 8" id="KW-0472">Membrane</keyword>
<evidence type="ECO:0000256" key="5">
    <source>
        <dbReference type="ARBA" id="ARBA00022989"/>
    </source>
</evidence>
<organism evidence="11 12">
    <name type="scientific">Pachysolen tannophilus NRRL Y-2460</name>
    <dbReference type="NCBI Taxonomy" id="669874"/>
    <lineage>
        <taxon>Eukaryota</taxon>
        <taxon>Fungi</taxon>
        <taxon>Dikarya</taxon>
        <taxon>Ascomycota</taxon>
        <taxon>Saccharomycotina</taxon>
        <taxon>Pichiomycetes</taxon>
        <taxon>Pachysolenaceae</taxon>
        <taxon>Pachysolen</taxon>
    </lineage>
</organism>
<dbReference type="InterPro" id="IPR024041">
    <property type="entry name" value="NH4_transpt_AmtB-like_dom"/>
</dbReference>
<name>A0A1E4TTB3_PACTA</name>
<dbReference type="Pfam" id="PF00909">
    <property type="entry name" value="Ammonium_transp"/>
    <property type="match status" value="1"/>
</dbReference>